<dbReference type="EMBL" id="JAUIZM010000010">
    <property type="protein sequence ID" value="KAK1359860.1"/>
    <property type="molecule type" value="Genomic_DNA"/>
</dbReference>
<dbReference type="PROSITE" id="PS00375">
    <property type="entry name" value="UDPGT"/>
    <property type="match status" value="1"/>
</dbReference>
<sequence length="476" mass="53132">MAGLERQANENHKNVVVVVVPFPAQGHLNQLLHLSRLISAYNIHVHYVATTTHCQQATIRVHGWNPLLTSHLIHFHEVPTPAFSSPPPNPHASLKFPSHLQPSFDAALLLREPVAALVSLLSPSARRVIVIHDSFIPSVIQDVVSIPNVEAYSFQPISTFWIACNYSEIVGKPLPIDDDVARKLPRKGTTMTSEMTELVNRQKRYHKYRSGVLFDTCRAIEGPFLDVLAKVNAKQWAIGPFNPVEISTKSTEQRHSCLEWLDNQAPDSVIYVSFGTTTTLTNEQIHSLAIGLENSGQKFVWVLRDADKGDIFTGNSRVCQLPKGYEERIGIKGQGIILRDWAPQLDILAHVSTGGFMSHCGWNSCMESMTMGVPMATWPMHSDQPHNALLVTKVLKIGVVVKDWACSESSEELVESLTIEKAIKELMASKEGEEIRRRAVQLGTAVKRSVAEGGDSRREFDDFITHICRFHHRSNL</sequence>
<dbReference type="PANTHER" id="PTHR48044">
    <property type="entry name" value="GLYCOSYLTRANSFERASE"/>
    <property type="match status" value="1"/>
</dbReference>
<keyword evidence="3 6" id="KW-0328">Glycosyltransferase</keyword>
<comment type="similarity">
    <text evidence="2 6">Belongs to the UDP-glycosyltransferase family.</text>
</comment>
<dbReference type="CDD" id="cd03784">
    <property type="entry name" value="GT1_Gtf-like"/>
    <property type="match status" value="1"/>
</dbReference>
<reference evidence="9" key="1">
    <citation type="submission" date="2023-02" db="EMBL/GenBank/DDBJ databases">
        <title>Genome of toxic invasive species Heracleum sosnowskyi carries increased number of genes despite the absence of recent whole-genome duplications.</title>
        <authorList>
            <person name="Schelkunov M."/>
            <person name="Shtratnikova V."/>
            <person name="Makarenko M."/>
            <person name="Klepikova A."/>
            <person name="Omelchenko D."/>
            <person name="Novikova G."/>
            <person name="Obukhova E."/>
            <person name="Bogdanov V."/>
            <person name="Penin A."/>
            <person name="Logacheva M."/>
        </authorList>
    </citation>
    <scope>NUCLEOTIDE SEQUENCE</scope>
    <source>
        <strain evidence="9">Hsosn_3</strain>
        <tissue evidence="9">Leaf</tissue>
    </source>
</reference>
<evidence type="ECO:0000256" key="1">
    <source>
        <dbReference type="ARBA" id="ARBA00004721"/>
    </source>
</evidence>
<comment type="pathway">
    <text evidence="1">Secondary metabolite biosynthesis; terpenoid biosynthesis.</text>
</comment>
<evidence type="ECO:0000256" key="7">
    <source>
        <dbReference type="RuleBase" id="RU362057"/>
    </source>
</evidence>
<dbReference type="InterPro" id="IPR002213">
    <property type="entry name" value="UDP_glucos_trans"/>
</dbReference>
<comment type="caution">
    <text evidence="9">The sequence shown here is derived from an EMBL/GenBank/DDBJ whole genome shotgun (WGS) entry which is preliminary data.</text>
</comment>
<proteinExistence type="inferred from homology"/>
<evidence type="ECO:0000313" key="9">
    <source>
        <dbReference type="EMBL" id="KAK1359860.1"/>
    </source>
</evidence>
<dbReference type="PANTHER" id="PTHR48044:SF23">
    <property type="entry name" value="ANTHOCYANIDIN 3-O-GLUCOSYLTRANSFERASE-LIKE"/>
    <property type="match status" value="1"/>
</dbReference>
<dbReference type="Pfam" id="PF26168">
    <property type="entry name" value="Glyco_transf_N"/>
    <property type="match status" value="1"/>
</dbReference>
<feature type="domain" description="Glycosyltransferase N-terminal" evidence="8">
    <location>
        <begin position="14"/>
        <end position="243"/>
    </location>
</feature>
<dbReference type="FunFam" id="3.40.50.2000:FF:000060">
    <property type="entry name" value="Glycosyltransferase"/>
    <property type="match status" value="1"/>
</dbReference>
<dbReference type="GO" id="GO:0016138">
    <property type="term" value="P:glycoside biosynthetic process"/>
    <property type="evidence" value="ECO:0007669"/>
    <property type="project" value="UniProtKB-ARBA"/>
</dbReference>
<reference evidence="9" key="2">
    <citation type="submission" date="2023-05" db="EMBL/GenBank/DDBJ databases">
        <authorList>
            <person name="Schelkunov M.I."/>
        </authorList>
    </citation>
    <scope>NUCLEOTIDE SEQUENCE</scope>
    <source>
        <strain evidence="9">Hsosn_3</strain>
        <tissue evidence="9">Leaf</tissue>
    </source>
</reference>
<dbReference type="Proteomes" id="UP001237642">
    <property type="component" value="Unassembled WGS sequence"/>
</dbReference>
<dbReference type="FunFam" id="3.40.50.2000:FF:000238">
    <property type="entry name" value="Glycosyltransferase"/>
    <property type="match status" value="1"/>
</dbReference>
<dbReference type="GO" id="GO:0008299">
    <property type="term" value="P:isoprenoid biosynthetic process"/>
    <property type="evidence" value="ECO:0007669"/>
    <property type="project" value="UniProtKB-KW"/>
</dbReference>
<keyword evidence="4 6" id="KW-0808">Transferase</keyword>
<dbReference type="Pfam" id="PF00201">
    <property type="entry name" value="UDPGT"/>
    <property type="match status" value="1"/>
</dbReference>
<dbReference type="EC" id="2.4.1.-" evidence="7"/>
<dbReference type="InterPro" id="IPR035595">
    <property type="entry name" value="UDP_glycos_trans_CS"/>
</dbReference>
<dbReference type="GO" id="GO:0050404">
    <property type="term" value="F:zeatin O-beta-D-xylosyltransferase activity"/>
    <property type="evidence" value="ECO:0007669"/>
    <property type="project" value="UniProtKB-ARBA"/>
</dbReference>
<evidence type="ECO:0000256" key="6">
    <source>
        <dbReference type="RuleBase" id="RU003718"/>
    </source>
</evidence>
<accession>A0AAD8H578</accession>
<name>A0AAD8H578_9APIA</name>
<evidence type="ECO:0000313" key="10">
    <source>
        <dbReference type="Proteomes" id="UP001237642"/>
    </source>
</evidence>
<dbReference type="InterPro" id="IPR058980">
    <property type="entry name" value="Glyco_transf_N"/>
</dbReference>
<evidence type="ECO:0000259" key="8">
    <source>
        <dbReference type="Pfam" id="PF26168"/>
    </source>
</evidence>
<gene>
    <name evidence="9" type="ORF">POM88_044334</name>
</gene>
<keyword evidence="10" id="KW-1185">Reference proteome</keyword>
<dbReference type="Gene3D" id="3.40.50.2000">
    <property type="entry name" value="Glycogen Phosphorylase B"/>
    <property type="match status" value="2"/>
</dbReference>
<evidence type="ECO:0000256" key="2">
    <source>
        <dbReference type="ARBA" id="ARBA00009995"/>
    </source>
</evidence>
<evidence type="ECO:0000256" key="5">
    <source>
        <dbReference type="ARBA" id="ARBA00023229"/>
    </source>
</evidence>
<evidence type="ECO:0000256" key="3">
    <source>
        <dbReference type="ARBA" id="ARBA00022676"/>
    </source>
</evidence>
<protein>
    <recommendedName>
        <fullName evidence="7">Glycosyltransferase</fullName>
        <ecNumber evidence="7">2.4.1.-</ecNumber>
    </recommendedName>
</protein>
<organism evidence="9 10">
    <name type="scientific">Heracleum sosnowskyi</name>
    <dbReference type="NCBI Taxonomy" id="360622"/>
    <lineage>
        <taxon>Eukaryota</taxon>
        <taxon>Viridiplantae</taxon>
        <taxon>Streptophyta</taxon>
        <taxon>Embryophyta</taxon>
        <taxon>Tracheophyta</taxon>
        <taxon>Spermatophyta</taxon>
        <taxon>Magnoliopsida</taxon>
        <taxon>eudicotyledons</taxon>
        <taxon>Gunneridae</taxon>
        <taxon>Pentapetalae</taxon>
        <taxon>asterids</taxon>
        <taxon>campanulids</taxon>
        <taxon>Apiales</taxon>
        <taxon>Apiaceae</taxon>
        <taxon>Apioideae</taxon>
        <taxon>apioid superclade</taxon>
        <taxon>Tordylieae</taxon>
        <taxon>Tordyliinae</taxon>
        <taxon>Heracleum</taxon>
    </lineage>
</organism>
<evidence type="ECO:0000256" key="4">
    <source>
        <dbReference type="ARBA" id="ARBA00022679"/>
    </source>
</evidence>
<dbReference type="AlphaFoldDB" id="A0AAD8H578"/>
<dbReference type="SUPFAM" id="SSF53756">
    <property type="entry name" value="UDP-Glycosyltransferase/glycogen phosphorylase"/>
    <property type="match status" value="1"/>
</dbReference>
<keyword evidence="5" id="KW-0414">Isoprene biosynthesis</keyword>
<dbReference type="GO" id="GO:0009690">
    <property type="term" value="P:cytokinin metabolic process"/>
    <property type="evidence" value="ECO:0007669"/>
    <property type="project" value="UniProtKB-ARBA"/>
</dbReference>